<dbReference type="RefSeq" id="WP_317175483.1">
    <property type="nucleotide sequence ID" value="NZ_JACYFJ010000002.1"/>
</dbReference>
<feature type="transmembrane region" description="Helical" evidence="6">
    <location>
        <begin position="65"/>
        <end position="90"/>
    </location>
</feature>
<proteinExistence type="inferred from homology"/>
<feature type="transmembrane region" description="Helical" evidence="6">
    <location>
        <begin position="200"/>
        <end position="221"/>
    </location>
</feature>
<feature type="transmembrane region" description="Helical" evidence="6">
    <location>
        <begin position="299"/>
        <end position="326"/>
    </location>
</feature>
<feature type="transmembrane region" description="Helical" evidence="6">
    <location>
        <begin position="227"/>
        <end position="255"/>
    </location>
</feature>
<comment type="caution">
    <text evidence="7">The sequence shown here is derived from an EMBL/GenBank/DDBJ whole genome shotgun (WGS) entry which is preliminary data.</text>
</comment>
<keyword evidence="3 6" id="KW-0812">Transmembrane</keyword>
<evidence type="ECO:0000256" key="5">
    <source>
        <dbReference type="ARBA" id="ARBA00023136"/>
    </source>
</evidence>
<evidence type="ECO:0000256" key="3">
    <source>
        <dbReference type="ARBA" id="ARBA00022692"/>
    </source>
</evidence>
<keyword evidence="5 6" id="KW-0472">Membrane</keyword>
<dbReference type="InterPro" id="IPR002549">
    <property type="entry name" value="AI-2E-like"/>
</dbReference>
<accession>A0ABV8JQX9</accession>
<name>A0ABV8JQX9_9FLAO</name>
<protein>
    <submittedName>
        <fullName evidence="7">AI-2E family transporter</fullName>
    </submittedName>
</protein>
<evidence type="ECO:0000256" key="6">
    <source>
        <dbReference type="SAM" id="Phobius"/>
    </source>
</evidence>
<feature type="transmembrane region" description="Helical" evidence="6">
    <location>
        <begin position="146"/>
        <end position="165"/>
    </location>
</feature>
<dbReference type="EMBL" id="JBHSAW010000010">
    <property type="protein sequence ID" value="MFC4097292.1"/>
    <property type="molecule type" value="Genomic_DNA"/>
</dbReference>
<gene>
    <name evidence="7" type="ORF">ACFOUT_15480</name>
</gene>
<keyword evidence="8" id="KW-1185">Reference proteome</keyword>
<comment type="subcellular location">
    <subcellularLocation>
        <location evidence="1">Membrane</location>
        <topology evidence="1">Multi-pass membrane protein</topology>
    </subcellularLocation>
</comment>
<comment type="similarity">
    <text evidence="2">Belongs to the autoinducer-2 exporter (AI-2E) (TC 2.A.86) family.</text>
</comment>
<evidence type="ECO:0000256" key="1">
    <source>
        <dbReference type="ARBA" id="ARBA00004141"/>
    </source>
</evidence>
<dbReference type="PANTHER" id="PTHR21716:SF4">
    <property type="entry name" value="TRANSMEMBRANE PROTEIN 245"/>
    <property type="match status" value="1"/>
</dbReference>
<feature type="transmembrane region" description="Helical" evidence="6">
    <location>
        <begin position="12"/>
        <end position="30"/>
    </location>
</feature>
<dbReference type="PANTHER" id="PTHR21716">
    <property type="entry name" value="TRANSMEMBRANE PROTEIN"/>
    <property type="match status" value="1"/>
</dbReference>
<keyword evidence="4 6" id="KW-1133">Transmembrane helix</keyword>
<reference evidence="8" key="1">
    <citation type="journal article" date="2019" name="Int. J. Syst. Evol. Microbiol.">
        <title>The Global Catalogue of Microorganisms (GCM) 10K type strain sequencing project: providing services to taxonomists for standard genome sequencing and annotation.</title>
        <authorList>
            <consortium name="The Broad Institute Genomics Platform"/>
            <consortium name="The Broad Institute Genome Sequencing Center for Infectious Disease"/>
            <person name="Wu L."/>
            <person name="Ma J."/>
        </authorList>
    </citation>
    <scope>NUCLEOTIDE SEQUENCE [LARGE SCALE GENOMIC DNA]</scope>
    <source>
        <strain evidence="8">CECT 7477</strain>
    </source>
</reference>
<feature type="transmembrane region" description="Helical" evidence="6">
    <location>
        <begin position="267"/>
        <end position="287"/>
    </location>
</feature>
<evidence type="ECO:0000313" key="7">
    <source>
        <dbReference type="EMBL" id="MFC4097292.1"/>
    </source>
</evidence>
<evidence type="ECO:0000256" key="4">
    <source>
        <dbReference type="ARBA" id="ARBA00022989"/>
    </source>
</evidence>
<dbReference type="Pfam" id="PF01594">
    <property type="entry name" value="AI-2E_transport"/>
    <property type="match status" value="1"/>
</dbReference>
<evidence type="ECO:0000313" key="8">
    <source>
        <dbReference type="Proteomes" id="UP001595814"/>
    </source>
</evidence>
<evidence type="ECO:0000256" key="2">
    <source>
        <dbReference type="ARBA" id="ARBA00009773"/>
    </source>
</evidence>
<organism evidence="7 8">
    <name type="scientific">Euzebyella saccharophila</name>
    <dbReference type="NCBI Taxonomy" id="679664"/>
    <lineage>
        <taxon>Bacteria</taxon>
        <taxon>Pseudomonadati</taxon>
        <taxon>Bacteroidota</taxon>
        <taxon>Flavobacteriia</taxon>
        <taxon>Flavobacteriales</taxon>
        <taxon>Flavobacteriaceae</taxon>
        <taxon>Euzebyella</taxon>
    </lineage>
</organism>
<sequence length="339" mass="38248">MLKMPILKPKLLKQFFLLSLTIVLLVFILWQLSPYLPGLMASVIFYVHLECRMEELLEKGIGPRWAAVLLTMLTILAVCVPPTVLLLLIWQKMDKVMDGTWAISNAMDKLMFIVKKYIGRDFQWGFEPEVVSSYMMEGSGMLADNILTTAIALLLMVSSLYYMLLFKADKNRRYTDYLPFSNKDIKRVAVPIRRKIRSNFIGIPITAFTQAIVAAVGFYFLGVEDVLFWSLIVGFASLVPFIGSALDFIPLFLLLLGSNNDDAAWGVLLYGILVVSTVDNLIRMMFLKHYDNIHPLQTLIGVLVGIPLFGIVGVVIGPIVLSMLVIMQRIYRKSVRIGV</sequence>
<dbReference type="Proteomes" id="UP001595814">
    <property type="component" value="Unassembled WGS sequence"/>
</dbReference>